<dbReference type="InterPro" id="IPR011856">
    <property type="entry name" value="tRNA_endonuc-like_dom_sf"/>
</dbReference>
<dbReference type="STRING" id="1527.SAMN04489757_1586"/>
<reference evidence="2 3" key="1">
    <citation type="submission" date="2016-10" db="EMBL/GenBank/DDBJ databases">
        <authorList>
            <person name="de Groot N.N."/>
        </authorList>
    </citation>
    <scope>NUCLEOTIDE SEQUENCE [LARGE SCALE GENOMIC DNA]</scope>
    <source>
        <strain evidence="2 3">DSM 1283</strain>
    </source>
</reference>
<keyword evidence="2" id="KW-0378">Hydrolase</keyword>
<dbReference type="GO" id="GO:0003677">
    <property type="term" value="F:DNA binding"/>
    <property type="evidence" value="ECO:0007669"/>
    <property type="project" value="InterPro"/>
</dbReference>
<evidence type="ECO:0000313" key="3">
    <source>
        <dbReference type="Proteomes" id="UP000198806"/>
    </source>
</evidence>
<organism evidence="2 3">
    <name type="scientific">Anaerocolumna aminovalerica</name>
    <dbReference type="NCBI Taxonomy" id="1527"/>
    <lineage>
        <taxon>Bacteria</taxon>
        <taxon>Bacillati</taxon>
        <taxon>Bacillota</taxon>
        <taxon>Clostridia</taxon>
        <taxon>Lachnospirales</taxon>
        <taxon>Lachnospiraceae</taxon>
        <taxon>Anaerocolumna</taxon>
    </lineage>
</organism>
<dbReference type="InterPro" id="IPR011335">
    <property type="entry name" value="Restrct_endonuc-II-like"/>
</dbReference>
<keyword evidence="2" id="KW-0540">Nuclease</keyword>
<dbReference type="Gene3D" id="3.40.1350.10">
    <property type="match status" value="1"/>
</dbReference>
<protein>
    <submittedName>
        <fullName evidence="2">Restriction endonuclease</fullName>
    </submittedName>
</protein>
<dbReference type="InterPro" id="IPR007560">
    <property type="entry name" value="Restrct_endonuc_IV_Mrr"/>
</dbReference>
<feature type="domain" description="Restriction endonuclease type IV Mrr" evidence="1">
    <location>
        <begin position="2"/>
        <end position="46"/>
    </location>
</feature>
<dbReference type="GO" id="GO:0004519">
    <property type="term" value="F:endonuclease activity"/>
    <property type="evidence" value="ECO:0007669"/>
    <property type="project" value="UniProtKB-KW"/>
</dbReference>
<name>A0A1I5IZC7_9FIRM</name>
<dbReference type="Pfam" id="PF04471">
    <property type="entry name" value="Mrr_cat"/>
    <property type="match status" value="1"/>
</dbReference>
<evidence type="ECO:0000313" key="2">
    <source>
        <dbReference type="EMBL" id="SFO65720.1"/>
    </source>
</evidence>
<dbReference type="Proteomes" id="UP000198806">
    <property type="component" value="Unassembled WGS sequence"/>
</dbReference>
<dbReference type="GO" id="GO:0009307">
    <property type="term" value="P:DNA restriction-modification system"/>
    <property type="evidence" value="ECO:0007669"/>
    <property type="project" value="InterPro"/>
</dbReference>
<sequence length="47" mass="5367">MFKQQGYSVEVTQATRDGGCDIIATRNINGLPFMILIECKRYDKKIT</sequence>
<dbReference type="SUPFAM" id="SSF52980">
    <property type="entry name" value="Restriction endonuclease-like"/>
    <property type="match status" value="1"/>
</dbReference>
<accession>A0A1I5IZC7</accession>
<keyword evidence="3" id="KW-1185">Reference proteome</keyword>
<keyword evidence="2" id="KW-0255">Endonuclease</keyword>
<gene>
    <name evidence="2" type="ORF">SAMN04489757_1586</name>
</gene>
<dbReference type="RefSeq" id="WP_242961058.1">
    <property type="nucleotide sequence ID" value="NZ_BAABFM010000059.1"/>
</dbReference>
<dbReference type="AlphaFoldDB" id="A0A1I5IZC7"/>
<proteinExistence type="predicted"/>
<dbReference type="EMBL" id="FOWD01000058">
    <property type="protein sequence ID" value="SFO65720.1"/>
    <property type="molecule type" value="Genomic_DNA"/>
</dbReference>
<evidence type="ECO:0000259" key="1">
    <source>
        <dbReference type="Pfam" id="PF04471"/>
    </source>
</evidence>